<proteinExistence type="predicted"/>
<evidence type="ECO:0000313" key="3">
    <source>
        <dbReference type="Proteomes" id="UP000593572"/>
    </source>
</evidence>
<gene>
    <name evidence="2" type="ORF">Golob_013500</name>
</gene>
<dbReference type="Proteomes" id="UP000593572">
    <property type="component" value="Unassembled WGS sequence"/>
</dbReference>
<dbReference type="AlphaFoldDB" id="A0A7J8LPR0"/>
<dbReference type="EMBL" id="JABEZX010000004">
    <property type="protein sequence ID" value="MBA0554393.1"/>
    <property type="molecule type" value="Genomic_DNA"/>
</dbReference>
<organism evidence="2 3">
    <name type="scientific">Gossypium lobatum</name>
    <dbReference type="NCBI Taxonomy" id="34289"/>
    <lineage>
        <taxon>Eukaryota</taxon>
        <taxon>Viridiplantae</taxon>
        <taxon>Streptophyta</taxon>
        <taxon>Embryophyta</taxon>
        <taxon>Tracheophyta</taxon>
        <taxon>Spermatophyta</taxon>
        <taxon>Magnoliopsida</taxon>
        <taxon>eudicotyledons</taxon>
        <taxon>Gunneridae</taxon>
        <taxon>Pentapetalae</taxon>
        <taxon>rosids</taxon>
        <taxon>malvids</taxon>
        <taxon>Malvales</taxon>
        <taxon>Malvaceae</taxon>
        <taxon>Malvoideae</taxon>
        <taxon>Gossypium</taxon>
    </lineage>
</organism>
<keyword evidence="1" id="KW-1133">Transmembrane helix</keyword>
<keyword evidence="1" id="KW-0472">Membrane</keyword>
<reference evidence="2 3" key="1">
    <citation type="journal article" date="2019" name="Genome Biol. Evol.">
        <title>Insights into the evolution of the New World diploid cottons (Gossypium, subgenus Houzingenia) based on genome sequencing.</title>
        <authorList>
            <person name="Grover C.E."/>
            <person name="Arick M.A. 2nd"/>
            <person name="Thrash A."/>
            <person name="Conover J.L."/>
            <person name="Sanders W.S."/>
            <person name="Peterson D.G."/>
            <person name="Frelichowski J.E."/>
            <person name="Scheffler J.A."/>
            <person name="Scheffler B.E."/>
            <person name="Wendel J.F."/>
        </authorList>
    </citation>
    <scope>NUCLEOTIDE SEQUENCE [LARGE SCALE GENOMIC DNA]</scope>
    <source>
        <strain evidence="2">157</strain>
        <tissue evidence="2">Leaf</tissue>
    </source>
</reference>
<evidence type="ECO:0000313" key="2">
    <source>
        <dbReference type="EMBL" id="MBA0554393.1"/>
    </source>
</evidence>
<keyword evidence="1" id="KW-0812">Transmembrane</keyword>
<name>A0A7J8LPR0_9ROSI</name>
<protein>
    <recommendedName>
        <fullName evidence="4">Reverse transcriptase</fullName>
    </recommendedName>
</protein>
<sequence>MIAFREVLDECEVSDLGFYGILGFVLMPIGFWRRGSRIILKGGGQRMIRDFDKAWGPVKDCDRLLLEILTCVSRSQNEESVAEFRREEVVETIRAMAPLKASGKDGFPTLFYQKFWHVVGDEVEKFCLEVMNGQCDVEGINGMNIIFIPKIVSPKNMGSIIGNRLALNIWNDVWFTGLGNDMLQFQNIDIRYTTSYKLVANSLYPVREVEEELVAHLFYDCVFSKQVLGELVWLSRQLTCNTVRSNEELGFWNVCVKGDALIVIQKLKSIEEDRSKANATAHGLVLEGRKYNCPMYWVEEVRREVEWLVDKDRRGVGGSDHS</sequence>
<feature type="transmembrane region" description="Helical" evidence="1">
    <location>
        <begin position="16"/>
        <end position="32"/>
    </location>
</feature>
<keyword evidence="3" id="KW-1185">Reference proteome</keyword>
<evidence type="ECO:0008006" key="4">
    <source>
        <dbReference type="Google" id="ProtNLM"/>
    </source>
</evidence>
<comment type="caution">
    <text evidence="2">The sequence shown here is derived from an EMBL/GenBank/DDBJ whole genome shotgun (WGS) entry which is preliminary data.</text>
</comment>
<evidence type="ECO:0000256" key="1">
    <source>
        <dbReference type="SAM" id="Phobius"/>
    </source>
</evidence>
<accession>A0A7J8LPR0</accession>